<reference evidence="2 3" key="1">
    <citation type="submission" date="2018-04" db="EMBL/GenBank/DDBJ databases">
        <title>Halococcoides cellulosivorans gen. nov., sp. nov., an extremely halophilic cellulose-utilizing haloarchaeon from hypersaline lakes.</title>
        <authorList>
            <person name="Sorokin D.Y."/>
            <person name="Toshchakov S.V."/>
            <person name="Samarov N.I."/>
            <person name="Korzhenkov A."/>
            <person name="Kublanov I.V."/>
        </authorList>
    </citation>
    <scope>NUCLEOTIDE SEQUENCE [LARGE SCALE GENOMIC DNA]</scope>
    <source>
        <strain evidence="2 3">HArcel1</strain>
    </source>
</reference>
<dbReference type="GeneID" id="36512481"/>
<protein>
    <submittedName>
        <fullName evidence="2">Uncharacterized protein</fullName>
    </submittedName>
</protein>
<evidence type="ECO:0000313" key="3">
    <source>
        <dbReference type="Proteomes" id="UP000244727"/>
    </source>
</evidence>
<keyword evidence="1" id="KW-0472">Membrane</keyword>
<accession>A0A2R4X1U4</accession>
<sequence length="77" mass="7763">MVDRLYYEIGGALAAVVVLIATLMLGSTIFSAGASGPHDLTHGGAIVAIAGIALFIFIAGIGGWALARFDPGESSDD</sequence>
<proteinExistence type="predicted"/>
<dbReference type="Proteomes" id="UP000244727">
    <property type="component" value="Chromosome"/>
</dbReference>
<feature type="transmembrane region" description="Helical" evidence="1">
    <location>
        <begin position="45"/>
        <end position="67"/>
    </location>
</feature>
<gene>
    <name evidence="2" type="ORF">HARCEL1_08200</name>
</gene>
<feature type="transmembrane region" description="Helical" evidence="1">
    <location>
        <begin position="12"/>
        <end position="33"/>
    </location>
</feature>
<keyword evidence="3" id="KW-1185">Reference proteome</keyword>
<evidence type="ECO:0000256" key="1">
    <source>
        <dbReference type="SAM" id="Phobius"/>
    </source>
</evidence>
<keyword evidence="1" id="KW-0812">Transmembrane</keyword>
<dbReference type="KEGG" id="harc:HARCEL1_08200"/>
<keyword evidence="1" id="KW-1133">Transmembrane helix</keyword>
<dbReference type="AlphaFoldDB" id="A0A2R4X1U4"/>
<name>A0A2R4X1U4_9EURY</name>
<dbReference type="EMBL" id="CP028858">
    <property type="protein sequence ID" value="AWB27693.1"/>
    <property type="molecule type" value="Genomic_DNA"/>
</dbReference>
<dbReference type="RefSeq" id="WP_108382246.1">
    <property type="nucleotide sequence ID" value="NZ_CP028858.1"/>
</dbReference>
<evidence type="ECO:0000313" key="2">
    <source>
        <dbReference type="EMBL" id="AWB27693.1"/>
    </source>
</evidence>
<organism evidence="2 3">
    <name type="scientific">Halococcoides cellulosivorans</name>
    <dbReference type="NCBI Taxonomy" id="1679096"/>
    <lineage>
        <taxon>Archaea</taxon>
        <taxon>Methanobacteriati</taxon>
        <taxon>Methanobacteriota</taxon>
        <taxon>Stenosarchaea group</taxon>
        <taxon>Halobacteria</taxon>
        <taxon>Halobacteriales</taxon>
        <taxon>Haloarculaceae</taxon>
        <taxon>Halococcoides</taxon>
    </lineage>
</organism>